<evidence type="ECO:0000313" key="3">
    <source>
        <dbReference type="EMBL" id="CAE2261217.1"/>
    </source>
</evidence>
<dbReference type="AlphaFoldDB" id="A0A7S4JEL5"/>
<protein>
    <recommendedName>
        <fullName evidence="4">Plastid lipid-associated protein/fibrillin conserved domain-containing protein</fullName>
    </recommendedName>
</protein>
<organism evidence="3">
    <name type="scientific">Odontella aurita</name>
    <dbReference type="NCBI Taxonomy" id="265563"/>
    <lineage>
        <taxon>Eukaryota</taxon>
        <taxon>Sar</taxon>
        <taxon>Stramenopiles</taxon>
        <taxon>Ochrophyta</taxon>
        <taxon>Bacillariophyta</taxon>
        <taxon>Mediophyceae</taxon>
        <taxon>Biddulphiophycidae</taxon>
        <taxon>Eupodiscales</taxon>
        <taxon>Odontellaceae</taxon>
        <taxon>Odontella</taxon>
    </lineage>
</organism>
<sequence length="293" mass="31901">MTTTMKTLKLLVALLIPIAQTGSAFIPSPQSSQPYVGTTKLCRKRSSPPPTRRMASDGDGSGRGFGGSSPEEDMTPPSAVSRPTTATSSSAPLGGGEFEMQEMKFQLRGMLKRGIPSRALLPEKRDELASYVRATAMRVPSPVPPGKLAEPGRLNGTWKLAFSTEAATLGDLPREANVVVTFKDDRKVDYELQFTEKVWGLEGITAESDYMVDPGPLSPGLITMVYDKITAKTFGQRLPVGLFGMLKGRANYIETVWFDGDFWIDRGFGPDGTEYFNVFMKDDGSLKNDGNIL</sequence>
<feature type="signal peptide" evidence="2">
    <location>
        <begin position="1"/>
        <end position="24"/>
    </location>
</feature>
<reference evidence="3" key="1">
    <citation type="submission" date="2021-01" db="EMBL/GenBank/DDBJ databases">
        <authorList>
            <person name="Corre E."/>
            <person name="Pelletier E."/>
            <person name="Niang G."/>
            <person name="Scheremetjew M."/>
            <person name="Finn R."/>
            <person name="Kale V."/>
            <person name="Holt S."/>
            <person name="Cochrane G."/>
            <person name="Meng A."/>
            <person name="Brown T."/>
            <person name="Cohen L."/>
        </authorList>
    </citation>
    <scope>NUCLEOTIDE SEQUENCE</scope>
    <source>
        <strain evidence="3">Isolate 1302-5</strain>
    </source>
</reference>
<evidence type="ECO:0000256" key="2">
    <source>
        <dbReference type="SAM" id="SignalP"/>
    </source>
</evidence>
<dbReference type="EMBL" id="HBKQ01038917">
    <property type="protein sequence ID" value="CAE2261217.1"/>
    <property type="molecule type" value="Transcribed_RNA"/>
</dbReference>
<name>A0A7S4JEL5_9STRA</name>
<evidence type="ECO:0008006" key="4">
    <source>
        <dbReference type="Google" id="ProtNLM"/>
    </source>
</evidence>
<proteinExistence type="predicted"/>
<feature type="compositionally biased region" description="Low complexity" evidence="1">
    <location>
        <begin position="75"/>
        <end position="92"/>
    </location>
</feature>
<keyword evidence="2" id="KW-0732">Signal</keyword>
<feature type="region of interest" description="Disordered" evidence="1">
    <location>
        <begin position="24"/>
        <end position="96"/>
    </location>
</feature>
<accession>A0A7S4JEL5</accession>
<feature type="compositionally biased region" description="Polar residues" evidence="1">
    <location>
        <begin position="24"/>
        <end position="36"/>
    </location>
</feature>
<evidence type="ECO:0000256" key="1">
    <source>
        <dbReference type="SAM" id="MobiDB-lite"/>
    </source>
</evidence>
<gene>
    <name evidence="3" type="ORF">OAUR00152_LOCUS26944</name>
</gene>
<feature type="chain" id="PRO_5031403780" description="Plastid lipid-associated protein/fibrillin conserved domain-containing protein" evidence="2">
    <location>
        <begin position="25"/>
        <end position="293"/>
    </location>
</feature>